<sequence length="218" mass="22836">MLLADSRLPAGAHVSSNALEAALRDGLAPSAVAAYLASRQRTVTEVEAGAAVVARRIALDAERAPAPEALEPLLREWAARTPSRAQREVACALGDGLRRLADVLWPGAVPAPISRERPWPRPLVLGLVAAAAGLAAEDLVRLVAYDDAQTVAAALLKLEPGDPRSAAALVLEACALLEPRVAELAALEDPVHIPCTGAPLTEGWAEAQSTLPRRLFRA</sequence>
<name>A0ABW0FHG1_9MICO</name>
<organism evidence="1 2">
    <name type="scientific">Brachybacterium tyrofermentans</name>
    <dbReference type="NCBI Taxonomy" id="47848"/>
    <lineage>
        <taxon>Bacteria</taxon>
        <taxon>Bacillati</taxon>
        <taxon>Actinomycetota</taxon>
        <taxon>Actinomycetes</taxon>
        <taxon>Micrococcales</taxon>
        <taxon>Dermabacteraceae</taxon>
        <taxon>Brachybacterium</taxon>
    </lineage>
</organism>
<reference evidence="2" key="1">
    <citation type="journal article" date="2019" name="Int. J. Syst. Evol. Microbiol.">
        <title>The Global Catalogue of Microorganisms (GCM) 10K type strain sequencing project: providing services to taxonomists for standard genome sequencing and annotation.</title>
        <authorList>
            <consortium name="The Broad Institute Genomics Platform"/>
            <consortium name="The Broad Institute Genome Sequencing Center for Infectious Disease"/>
            <person name="Wu L."/>
            <person name="Ma J."/>
        </authorList>
    </citation>
    <scope>NUCLEOTIDE SEQUENCE [LARGE SCALE GENOMIC DNA]</scope>
    <source>
        <strain evidence="2">CGMCC 1.16455</strain>
    </source>
</reference>
<keyword evidence="2" id="KW-1185">Reference proteome</keyword>
<dbReference type="InterPro" id="IPR002639">
    <property type="entry name" value="UreF"/>
</dbReference>
<evidence type="ECO:0000313" key="1">
    <source>
        <dbReference type="EMBL" id="MFC5297805.1"/>
    </source>
</evidence>
<dbReference type="Proteomes" id="UP001595937">
    <property type="component" value="Unassembled WGS sequence"/>
</dbReference>
<dbReference type="Pfam" id="PF01730">
    <property type="entry name" value="UreF"/>
    <property type="match status" value="1"/>
</dbReference>
<dbReference type="RefSeq" id="WP_193116430.1">
    <property type="nucleotide sequence ID" value="NZ_BAAAIR010000034.1"/>
</dbReference>
<accession>A0ABW0FHG1</accession>
<evidence type="ECO:0000313" key="2">
    <source>
        <dbReference type="Proteomes" id="UP001595937"/>
    </source>
</evidence>
<dbReference type="InterPro" id="IPR038277">
    <property type="entry name" value="UreF_sf"/>
</dbReference>
<proteinExistence type="predicted"/>
<dbReference type="GeneID" id="303297213"/>
<dbReference type="EMBL" id="JBHSLN010000023">
    <property type="protein sequence ID" value="MFC5297805.1"/>
    <property type="molecule type" value="Genomic_DNA"/>
</dbReference>
<gene>
    <name evidence="1" type="ORF">ACFPK8_09815</name>
</gene>
<comment type="caution">
    <text evidence="1">The sequence shown here is derived from an EMBL/GenBank/DDBJ whole genome shotgun (WGS) entry which is preliminary data.</text>
</comment>
<protein>
    <submittedName>
        <fullName evidence="1">Urease accessory protein UreF</fullName>
    </submittedName>
</protein>
<dbReference type="Gene3D" id="1.10.4190.10">
    <property type="entry name" value="Urease accessory protein UreF"/>
    <property type="match status" value="1"/>
</dbReference>